<evidence type="ECO:0000256" key="1">
    <source>
        <dbReference type="ARBA" id="ARBA00038211"/>
    </source>
</evidence>
<dbReference type="AlphaFoldDB" id="K0K991"/>
<dbReference type="PANTHER" id="PTHR22603">
    <property type="entry name" value="CHOLINE/ETHANOALAMINE KINASE"/>
    <property type="match status" value="1"/>
</dbReference>
<accession>K0K991</accession>
<organism evidence="4 5">
    <name type="scientific">Wickerhamomyces ciferrii (strain ATCC 14091 / BCRC 22168 / CBS 111 / JCM 3599 / NBRC 0793 / NRRL Y-1031 F-60-10)</name>
    <name type="common">Yeast</name>
    <name type="synonym">Pichia ciferrii</name>
    <dbReference type="NCBI Taxonomy" id="1206466"/>
    <lineage>
        <taxon>Eukaryota</taxon>
        <taxon>Fungi</taxon>
        <taxon>Dikarya</taxon>
        <taxon>Ascomycota</taxon>
        <taxon>Saccharomycotina</taxon>
        <taxon>Saccharomycetes</taxon>
        <taxon>Phaffomycetales</taxon>
        <taxon>Wickerhamomycetaceae</taxon>
        <taxon>Wickerhamomyces</taxon>
    </lineage>
</organism>
<dbReference type="EMBL" id="CAIF01000020">
    <property type="protein sequence ID" value="CCH41470.1"/>
    <property type="molecule type" value="Genomic_DNA"/>
</dbReference>
<dbReference type="InterPro" id="IPR011009">
    <property type="entry name" value="Kinase-like_dom_sf"/>
</dbReference>
<feature type="region of interest" description="Disordered" evidence="2">
    <location>
        <begin position="540"/>
        <end position="565"/>
    </location>
</feature>
<dbReference type="InParanoid" id="K0K991"/>
<dbReference type="Proteomes" id="UP000009328">
    <property type="component" value="Unassembled WGS sequence"/>
</dbReference>
<evidence type="ECO:0000313" key="4">
    <source>
        <dbReference type="EMBL" id="CCH41470.1"/>
    </source>
</evidence>
<dbReference type="eggNOG" id="KOG2686">
    <property type="taxonomic scope" value="Eukaryota"/>
</dbReference>
<dbReference type="GO" id="GO:0006646">
    <property type="term" value="P:phosphatidylethanolamine biosynthetic process"/>
    <property type="evidence" value="ECO:0007669"/>
    <property type="project" value="TreeGrafter"/>
</dbReference>
<feature type="compositionally biased region" description="Low complexity" evidence="2">
    <location>
        <begin position="353"/>
        <end position="368"/>
    </location>
</feature>
<evidence type="ECO:0000313" key="5">
    <source>
        <dbReference type="Proteomes" id="UP000009328"/>
    </source>
</evidence>
<dbReference type="CDD" id="cd05157">
    <property type="entry name" value="ETNK_euk"/>
    <property type="match status" value="1"/>
</dbReference>
<dbReference type="Pfam" id="PF01633">
    <property type="entry name" value="Choline_kinase"/>
    <property type="match status" value="1"/>
</dbReference>
<name>K0K991_WICCF</name>
<evidence type="ECO:0000256" key="2">
    <source>
        <dbReference type="SAM" id="MobiDB-lite"/>
    </source>
</evidence>
<dbReference type="SUPFAM" id="SSF56112">
    <property type="entry name" value="Protein kinase-like (PK-like)"/>
    <property type="match status" value="1"/>
</dbReference>
<feature type="region of interest" description="Disordered" evidence="2">
    <location>
        <begin position="1"/>
        <end position="38"/>
    </location>
</feature>
<protein>
    <submittedName>
        <fullName evidence="4">Choline kinase</fullName>
        <ecNumber evidence="4">2.7.1.32</ecNumber>
    </submittedName>
</protein>
<dbReference type="GO" id="GO:0005737">
    <property type="term" value="C:cytoplasm"/>
    <property type="evidence" value="ECO:0007669"/>
    <property type="project" value="TreeGrafter"/>
</dbReference>
<dbReference type="Pfam" id="PF04428">
    <property type="entry name" value="Choline_kin_N"/>
    <property type="match status" value="1"/>
</dbReference>
<dbReference type="GO" id="GO:0004103">
    <property type="term" value="F:choline kinase activity"/>
    <property type="evidence" value="ECO:0007669"/>
    <property type="project" value="UniProtKB-EC"/>
</dbReference>
<feature type="region of interest" description="Disordered" evidence="2">
    <location>
        <begin position="352"/>
        <end position="384"/>
    </location>
</feature>
<feature type="domain" description="Choline kinase N-terminal" evidence="3">
    <location>
        <begin position="95"/>
        <end position="138"/>
    </location>
</feature>
<dbReference type="FunCoup" id="K0K991">
    <property type="interactions" value="377"/>
</dbReference>
<dbReference type="Gene3D" id="3.30.200.20">
    <property type="entry name" value="Phosphorylase Kinase, domain 1"/>
    <property type="match status" value="1"/>
</dbReference>
<dbReference type="Gene3D" id="3.90.1200.10">
    <property type="match status" value="1"/>
</dbReference>
<dbReference type="GO" id="GO:0004305">
    <property type="term" value="F:ethanolamine kinase activity"/>
    <property type="evidence" value="ECO:0007669"/>
    <property type="project" value="TreeGrafter"/>
</dbReference>
<comment type="similarity">
    <text evidence="1">Belongs to the choline/ethanolamine kinase family.</text>
</comment>
<feature type="compositionally biased region" description="Acidic residues" evidence="2">
    <location>
        <begin position="546"/>
        <end position="558"/>
    </location>
</feature>
<evidence type="ECO:0000259" key="3">
    <source>
        <dbReference type="Pfam" id="PF04428"/>
    </source>
</evidence>
<gene>
    <name evidence="4" type="ORF">BN7_1011</name>
</gene>
<feature type="compositionally biased region" description="Basic residues" evidence="2">
    <location>
        <begin position="20"/>
        <end position="30"/>
    </location>
</feature>
<comment type="caution">
    <text evidence="4">The sequence shown here is derived from an EMBL/GenBank/DDBJ whole genome shotgun (WGS) entry which is preliminary data.</text>
</comment>
<keyword evidence="4" id="KW-0808">Transferase</keyword>
<reference evidence="4 5" key="1">
    <citation type="journal article" date="2012" name="Eukaryot. Cell">
        <title>Draft genome sequence of Wickerhamomyces ciferrii NRRL Y-1031 F-60-10.</title>
        <authorList>
            <person name="Schneider J."/>
            <person name="Andrea H."/>
            <person name="Blom J."/>
            <person name="Jaenicke S."/>
            <person name="Ruckert C."/>
            <person name="Schorsch C."/>
            <person name="Szczepanowski R."/>
            <person name="Farwick M."/>
            <person name="Goesmann A."/>
            <person name="Puhler A."/>
            <person name="Schaffer S."/>
            <person name="Tauch A."/>
            <person name="Kohler T."/>
            <person name="Brinkrolf K."/>
        </authorList>
    </citation>
    <scope>NUCLEOTIDE SEQUENCE [LARGE SCALE GENOMIC DNA]</scope>
    <source>
        <strain evidence="5">ATCC 14091 / BCRC 22168 / CBS 111 / JCM 3599 / NBRC 0793 / NRRL Y-1031 F-60-10</strain>
    </source>
</reference>
<feature type="compositionally biased region" description="Low complexity" evidence="2">
    <location>
        <begin position="62"/>
        <end position="81"/>
    </location>
</feature>
<dbReference type="HOGENOM" id="CLU_012712_4_2_1"/>
<dbReference type="InterPro" id="IPR007521">
    <property type="entry name" value="Choline_kin_N"/>
</dbReference>
<dbReference type="PANTHER" id="PTHR22603:SF93">
    <property type="entry name" value="RE24176P"/>
    <property type="match status" value="1"/>
</dbReference>
<dbReference type="STRING" id="1206466.K0K991"/>
<dbReference type="EC" id="2.7.1.32" evidence="4"/>
<feature type="region of interest" description="Disordered" evidence="2">
    <location>
        <begin position="61"/>
        <end position="91"/>
    </location>
</feature>
<keyword evidence="4" id="KW-0418">Kinase</keyword>
<keyword evidence="5" id="KW-1185">Reference proteome</keyword>
<proteinExistence type="inferred from homology"/>
<sequence>MSTDTIHHRRSSLKTAPTRARSRSKSKQRRPSLGSRRSSANISFISFKNDYDPSAVTPVLAPTSSSGLPPVSPSLLPSSHPSIPPSTAPLLTSNGSYETEIPSISASLDHTLPAAYFKQDLLSVLKSLRVSKWHKLPSQIYPELKLTKISGALTNAIYRVDPPSVVHLKNLNLHNVYFPTLLLRIYGSNGESLIDRQYELKMLVRLSKQNIGPRLFGCFTNGRIEQYLDNATTLTRKDIHDKKTSSRIARRMKELHSGIRLYQWEKDQGPSAWRSIEKWIDYIETGLANKTLELDENSIFKNDFQTFKKLIFKYKKWLFDRYESLHDLKNSIVFCHNDTQYGNLLFTTQPKKIPTSSNSSTTTIPATSKDGKTNNEASTSTTSSLKTKLSNLSLDNLNEIRPSVQEKKQDRNLVVIDFEYSGPNVPAFDIANHFCEWMSNYDHPTRSFAVFDEDFPTLDEQLNLIYSYILFNSEQNPDINKLEKQAKKLFNDCIAWRATVSIHWGLWAIVQNGEKKSIENSNEILETGPNGEQYKIVQNSSPSAVESDDETSSSDDELNNATENAHTDSDNFEYLKYCEEKLNCCWGDLIQLGIIKKDDLYLDGNEESIKFLFADFFDV</sequence>